<dbReference type="GO" id="GO:0004930">
    <property type="term" value="F:G protein-coupled receptor activity"/>
    <property type="evidence" value="ECO:0007669"/>
    <property type="project" value="TreeGrafter"/>
</dbReference>
<name>A0AAD4KQH1_9EURO</name>
<feature type="transmembrane region" description="Helical" evidence="6">
    <location>
        <begin position="309"/>
        <end position="331"/>
    </location>
</feature>
<dbReference type="GO" id="GO:0007189">
    <property type="term" value="P:adenylate cyclase-activating G protein-coupled receptor signaling pathway"/>
    <property type="evidence" value="ECO:0007669"/>
    <property type="project" value="TreeGrafter"/>
</dbReference>
<feature type="transmembrane region" description="Helical" evidence="6">
    <location>
        <begin position="168"/>
        <end position="193"/>
    </location>
</feature>
<keyword evidence="4 6" id="KW-0472">Membrane</keyword>
<evidence type="ECO:0000313" key="9">
    <source>
        <dbReference type="Proteomes" id="UP001201262"/>
    </source>
</evidence>
<dbReference type="PANTHER" id="PTHR23112">
    <property type="entry name" value="G PROTEIN-COUPLED RECEPTOR 157-RELATED"/>
    <property type="match status" value="1"/>
</dbReference>
<dbReference type="RefSeq" id="XP_046071777.1">
    <property type="nucleotide sequence ID" value="XM_046219350.1"/>
</dbReference>
<dbReference type="EMBL" id="JAJTJA010000006">
    <property type="protein sequence ID" value="KAH8697076.1"/>
    <property type="molecule type" value="Genomic_DNA"/>
</dbReference>
<comment type="subcellular location">
    <subcellularLocation>
        <location evidence="1">Membrane</location>
        <topology evidence="1">Multi-pass membrane protein</topology>
    </subcellularLocation>
</comment>
<dbReference type="InterPro" id="IPR017981">
    <property type="entry name" value="GPCR_2-like_7TM"/>
</dbReference>
<evidence type="ECO:0000256" key="4">
    <source>
        <dbReference type="ARBA" id="ARBA00023136"/>
    </source>
</evidence>
<comment type="caution">
    <text evidence="8">The sequence shown here is derived from an EMBL/GenBank/DDBJ whole genome shotgun (WGS) entry which is preliminary data.</text>
</comment>
<reference evidence="8" key="1">
    <citation type="submission" date="2021-12" db="EMBL/GenBank/DDBJ databases">
        <title>Convergent genome expansion in fungi linked to evolution of root-endophyte symbiosis.</title>
        <authorList>
            <consortium name="DOE Joint Genome Institute"/>
            <person name="Ke Y.-H."/>
            <person name="Bonito G."/>
            <person name="Liao H.-L."/>
            <person name="Looney B."/>
            <person name="Rojas-Flechas A."/>
            <person name="Nash J."/>
            <person name="Hameed K."/>
            <person name="Schadt C."/>
            <person name="Martin F."/>
            <person name="Crous P.W."/>
            <person name="Miettinen O."/>
            <person name="Magnuson J.K."/>
            <person name="Labbe J."/>
            <person name="Jacobson D."/>
            <person name="Doktycz M.J."/>
            <person name="Veneault-Fourrey C."/>
            <person name="Kuo A."/>
            <person name="Mondo S."/>
            <person name="Calhoun S."/>
            <person name="Riley R."/>
            <person name="Ohm R."/>
            <person name="LaButti K."/>
            <person name="Andreopoulos B."/>
            <person name="Pangilinan J."/>
            <person name="Nolan M."/>
            <person name="Tritt A."/>
            <person name="Clum A."/>
            <person name="Lipzen A."/>
            <person name="Daum C."/>
            <person name="Barry K."/>
            <person name="Grigoriev I.V."/>
            <person name="Vilgalys R."/>
        </authorList>
    </citation>
    <scope>NUCLEOTIDE SEQUENCE</scope>
    <source>
        <strain evidence="8">PMI_201</strain>
    </source>
</reference>
<feature type="transmembrane region" description="Helical" evidence="6">
    <location>
        <begin position="92"/>
        <end position="110"/>
    </location>
</feature>
<protein>
    <recommendedName>
        <fullName evidence="7">G-protein coupled receptors family 2 profile 2 domain-containing protein</fullName>
    </recommendedName>
</protein>
<dbReference type="PANTHER" id="PTHR23112:SF0">
    <property type="entry name" value="TRANSMEMBRANE PROTEIN 116"/>
    <property type="match status" value="1"/>
</dbReference>
<feature type="transmembrane region" description="Helical" evidence="6">
    <location>
        <begin position="270"/>
        <end position="289"/>
    </location>
</feature>
<dbReference type="GO" id="GO:0005886">
    <property type="term" value="C:plasma membrane"/>
    <property type="evidence" value="ECO:0007669"/>
    <property type="project" value="TreeGrafter"/>
</dbReference>
<evidence type="ECO:0000259" key="7">
    <source>
        <dbReference type="PROSITE" id="PS50261"/>
    </source>
</evidence>
<evidence type="ECO:0000256" key="6">
    <source>
        <dbReference type="SAM" id="Phobius"/>
    </source>
</evidence>
<evidence type="ECO:0000256" key="5">
    <source>
        <dbReference type="SAM" id="MobiDB-lite"/>
    </source>
</evidence>
<accession>A0AAD4KQH1</accession>
<proteinExistence type="predicted"/>
<feature type="region of interest" description="Disordered" evidence="5">
    <location>
        <begin position="240"/>
        <end position="259"/>
    </location>
</feature>
<feature type="domain" description="G-protein coupled receptors family 2 profile 2" evidence="7">
    <location>
        <begin position="8"/>
        <end position="185"/>
    </location>
</feature>
<evidence type="ECO:0000256" key="3">
    <source>
        <dbReference type="ARBA" id="ARBA00022989"/>
    </source>
</evidence>
<keyword evidence="3 6" id="KW-1133">Transmembrane helix</keyword>
<evidence type="ECO:0000256" key="1">
    <source>
        <dbReference type="ARBA" id="ARBA00004141"/>
    </source>
</evidence>
<organism evidence="8 9">
    <name type="scientific">Talaromyces proteolyticus</name>
    <dbReference type="NCBI Taxonomy" id="1131652"/>
    <lineage>
        <taxon>Eukaryota</taxon>
        <taxon>Fungi</taxon>
        <taxon>Dikarya</taxon>
        <taxon>Ascomycota</taxon>
        <taxon>Pezizomycotina</taxon>
        <taxon>Eurotiomycetes</taxon>
        <taxon>Eurotiomycetidae</taxon>
        <taxon>Eurotiales</taxon>
        <taxon>Trichocomaceae</taxon>
        <taxon>Talaromyces</taxon>
        <taxon>Talaromyces sect. Bacilispori</taxon>
    </lineage>
</organism>
<sequence>MILSDQQLNTLAVVGRASSALSILGVATIIITFSFSKNFRNPMHRLIFINAFYNLFDFIATMISVSGPNAGDESALCRFQAFSLQMFPLADVFWTLAMAYDVFLIVFYHYDAEDLRRLEFKFITIITALVFIPALIFLFIRTPAKGPMYGSETIWCSISPQWVVFRILFYYGPVWLLIAFAMILYCLVGIRVFKLRQNLNIGRADHIQLSSKTSIENHSNTKTSSTLQDDEISIHTTSEHTIESPKSPITPPPTSRIHPRPNHHQSGVSFRHYVLMPLIFFLVMLSTWVAPTINRVQAFIRHDQTSYPLLVAVVATGSLRGFWNGIIFITIGMKGRRRSGRLANHITSIT</sequence>
<evidence type="ECO:0000256" key="2">
    <source>
        <dbReference type="ARBA" id="ARBA00022692"/>
    </source>
</evidence>
<feature type="transmembrane region" description="Helical" evidence="6">
    <location>
        <begin position="47"/>
        <end position="66"/>
    </location>
</feature>
<gene>
    <name evidence="8" type="ORF">BGW36DRAFT_416662</name>
</gene>
<feature type="transmembrane region" description="Helical" evidence="6">
    <location>
        <begin position="122"/>
        <end position="140"/>
    </location>
</feature>
<dbReference type="GO" id="GO:0007166">
    <property type="term" value="P:cell surface receptor signaling pathway"/>
    <property type="evidence" value="ECO:0007669"/>
    <property type="project" value="InterPro"/>
</dbReference>
<evidence type="ECO:0000313" key="8">
    <source>
        <dbReference type="EMBL" id="KAH8697076.1"/>
    </source>
</evidence>
<dbReference type="SUPFAM" id="SSF81321">
    <property type="entry name" value="Family A G protein-coupled receptor-like"/>
    <property type="match status" value="1"/>
</dbReference>
<dbReference type="PROSITE" id="PS50261">
    <property type="entry name" value="G_PROTEIN_RECEP_F2_4"/>
    <property type="match status" value="1"/>
</dbReference>
<dbReference type="Gene3D" id="1.20.1070.10">
    <property type="entry name" value="Rhodopsin 7-helix transmembrane proteins"/>
    <property type="match status" value="1"/>
</dbReference>
<keyword evidence="2 6" id="KW-0812">Transmembrane</keyword>
<feature type="transmembrane region" description="Helical" evidence="6">
    <location>
        <begin position="12"/>
        <end position="35"/>
    </location>
</feature>
<keyword evidence="9" id="KW-1185">Reference proteome</keyword>
<dbReference type="GeneID" id="70249637"/>
<dbReference type="Proteomes" id="UP001201262">
    <property type="component" value="Unassembled WGS sequence"/>
</dbReference>
<dbReference type="Pfam" id="PF05462">
    <property type="entry name" value="Dicty_CAR"/>
    <property type="match status" value="1"/>
</dbReference>
<dbReference type="AlphaFoldDB" id="A0AAD4KQH1"/>